<sequence length="248" mass="27260">MSSTSSTSSKSFTPSSPKFAKFSTPSSPKSSKFSTPSSPKSSKFSMPSSPKSSKFSTPSSPKSPKFSMPSSPKSSTSSSPAFPTSFISQVWFIAKLTFGNITEVNQQESDVSFAYSLANSHLPKPKNTNTNSKNFTTRNATTRNVPIITERRPGSPMVLRRRSIIRDTFLKPIRTVVRKKSGEIVKPSLKDKNNQSTDTFHSKVVHFNSNLEQVLSFKKNSMPKAIGFRISKQSIEGNNKSQTQQASL</sequence>
<reference evidence="2" key="1">
    <citation type="submission" date="2021-06" db="EMBL/GenBank/DDBJ databases">
        <authorList>
            <person name="Kallberg Y."/>
            <person name="Tangrot J."/>
            <person name="Rosling A."/>
        </authorList>
    </citation>
    <scope>NUCLEOTIDE SEQUENCE</scope>
    <source>
        <strain evidence="2">FL966</strain>
    </source>
</reference>
<comment type="caution">
    <text evidence="2">The sequence shown here is derived from an EMBL/GenBank/DDBJ whole genome shotgun (WGS) entry which is preliminary data.</text>
</comment>
<evidence type="ECO:0000313" key="3">
    <source>
        <dbReference type="Proteomes" id="UP000789759"/>
    </source>
</evidence>
<dbReference type="EMBL" id="CAJVQA010017244">
    <property type="protein sequence ID" value="CAG8747721.1"/>
    <property type="molecule type" value="Genomic_DNA"/>
</dbReference>
<dbReference type="OrthoDB" id="1881at2759"/>
<dbReference type="Proteomes" id="UP000789759">
    <property type="component" value="Unassembled WGS sequence"/>
</dbReference>
<evidence type="ECO:0000313" key="2">
    <source>
        <dbReference type="EMBL" id="CAG8747721.1"/>
    </source>
</evidence>
<evidence type="ECO:0000256" key="1">
    <source>
        <dbReference type="SAM" id="MobiDB-lite"/>
    </source>
</evidence>
<keyword evidence="3" id="KW-1185">Reference proteome</keyword>
<feature type="region of interest" description="Disordered" evidence="1">
    <location>
        <begin position="1"/>
        <end position="80"/>
    </location>
</feature>
<organism evidence="2 3">
    <name type="scientific">Cetraspora pellucida</name>
    <dbReference type="NCBI Taxonomy" id="1433469"/>
    <lineage>
        <taxon>Eukaryota</taxon>
        <taxon>Fungi</taxon>
        <taxon>Fungi incertae sedis</taxon>
        <taxon>Mucoromycota</taxon>
        <taxon>Glomeromycotina</taxon>
        <taxon>Glomeromycetes</taxon>
        <taxon>Diversisporales</taxon>
        <taxon>Gigasporaceae</taxon>
        <taxon>Cetraspora</taxon>
    </lineage>
</organism>
<dbReference type="AlphaFoldDB" id="A0A9N9NPY6"/>
<name>A0A9N9NPY6_9GLOM</name>
<gene>
    <name evidence="2" type="ORF">CPELLU_LOCUS14498</name>
</gene>
<accession>A0A9N9NPY6</accession>
<proteinExistence type="predicted"/>
<protein>
    <submittedName>
        <fullName evidence="2">16987_t:CDS:1</fullName>
    </submittedName>
</protein>